<evidence type="ECO:0000313" key="7">
    <source>
        <dbReference type="Proteomes" id="UP000823775"/>
    </source>
</evidence>
<evidence type="ECO:0000256" key="2">
    <source>
        <dbReference type="ARBA" id="ARBA00022741"/>
    </source>
</evidence>
<protein>
    <submittedName>
        <fullName evidence="6">Uncharacterized protein</fullName>
    </submittedName>
</protein>
<keyword evidence="7" id="KW-1185">Reference proteome</keyword>
<comment type="caution">
    <text evidence="6">The sequence shown here is derived from an EMBL/GenBank/DDBJ whole genome shotgun (WGS) entry which is preliminary data.</text>
</comment>
<evidence type="ECO:0000256" key="5">
    <source>
        <dbReference type="ARBA" id="ARBA00023242"/>
    </source>
</evidence>
<dbReference type="EMBL" id="JACEIK010001946">
    <property type="protein sequence ID" value="MCD7473250.1"/>
    <property type="molecule type" value="Genomic_DNA"/>
</dbReference>
<keyword evidence="5" id="KW-0539">Nucleus</keyword>
<dbReference type="InterPro" id="IPR044567">
    <property type="entry name" value="CLSY/DRD1"/>
</dbReference>
<evidence type="ECO:0000313" key="6">
    <source>
        <dbReference type="EMBL" id="MCD7473250.1"/>
    </source>
</evidence>
<feature type="non-terminal residue" evidence="6">
    <location>
        <position position="1"/>
    </location>
</feature>
<organism evidence="6 7">
    <name type="scientific">Datura stramonium</name>
    <name type="common">Jimsonweed</name>
    <name type="synonym">Common thornapple</name>
    <dbReference type="NCBI Taxonomy" id="4076"/>
    <lineage>
        <taxon>Eukaryota</taxon>
        <taxon>Viridiplantae</taxon>
        <taxon>Streptophyta</taxon>
        <taxon>Embryophyta</taxon>
        <taxon>Tracheophyta</taxon>
        <taxon>Spermatophyta</taxon>
        <taxon>Magnoliopsida</taxon>
        <taxon>eudicotyledons</taxon>
        <taxon>Gunneridae</taxon>
        <taxon>Pentapetalae</taxon>
        <taxon>asterids</taxon>
        <taxon>lamiids</taxon>
        <taxon>Solanales</taxon>
        <taxon>Solanaceae</taxon>
        <taxon>Solanoideae</taxon>
        <taxon>Datureae</taxon>
        <taxon>Datura</taxon>
    </lineage>
</organism>
<dbReference type="PANTHER" id="PTHR45821">
    <property type="entry name" value="SNF2 DOMAIN-CONTAINING PROTEIN CLASSY 2-RELATED"/>
    <property type="match status" value="1"/>
</dbReference>
<feature type="non-terminal residue" evidence="6">
    <location>
        <position position="89"/>
    </location>
</feature>
<dbReference type="PANTHER" id="PTHR45821:SF22">
    <property type="entry name" value="ATP-DEPENDENT HELICASE"/>
    <property type="match status" value="1"/>
</dbReference>
<keyword evidence="3" id="KW-0378">Hydrolase</keyword>
<evidence type="ECO:0000256" key="1">
    <source>
        <dbReference type="ARBA" id="ARBA00004123"/>
    </source>
</evidence>
<reference evidence="6 7" key="1">
    <citation type="journal article" date="2021" name="BMC Genomics">
        <title>Datura genome reveals duplications of psychoactive alkaloid biosynthetic genes and high mutation rate following tissue culture.</title>
        <authorList>
            <person name="Rajewski A."/>
            <person name="Carter-House D."/>
            <person name="Stajich J."/>
            <person name="Litt A."/>
        </authorList>
    </citation>
    <scope>NUCLEOTIDE SEQUENCE [LARGE SCALE GENOMIC DNA]</scope>
    <source>
        <strain evidence="6">AR-01</strain>
    </source>
</reference>
<accession>A0ABS8TRB5</accession>
<evidence type="ECO:0000256" key="4">
    <source>
        <dbReference type="ARBA" id="ARBA00022840"/>
    </source>
</evidence>
<keyword evidence="3" id="KW-0347">Helicase</keyword>
<proteinExistence type="predicted"/>
<evidence type="ECO:0000256" key="3">
    <source>
        <dbReference type="ARBA" id="ARBA00022806"/>
    </source>
</evidence>
<name>A0ABS8TRB5_DATST</name>
<dbReference type="Proteomes" id="UP000823775">
    <property type="component" value="Unassembled WGS sequence"/>
</dbReference>
<keyword evidence="2" id="KW-0547">Nucleotide-binding</keyword>
<gene>
    <name evidence="6" type="ORF">HAX54_014975</name>
</gene>
<keyword evidence="4" id="KW-0067">ATP-binding</keyword>
<sequence>NNINELYNTLYVVNLKFAADSEQKWASLSSSIDKNGRALEELRDIISPLVHKCSENVKKVSLPVIKDTVIHLKPTTLQKELLTRILENP</sequence>
<comment type="subcellular location">
    <subcellularLocation>
        <location evidence="1">Nucleus</location>
    </subcellularLocation>
</comment>